<keyword evidence="2 5" id="KW-0963">Cytoplasm</keyword>
<evidence type="ECO:0000259" key="6">
    <source>
        <dbReference type="PROSITE" id="PS51186"/>
    </source>
</evidence>
<comment type="similarity">
    <text evidence="1 5">Belongs to the acetyltransferase family. RimI subfamily.</text>
</comment>
<dbReference type="EMBL" id="DTLI01000137">
    <property type="protein sequence ID" value="HHS52278.1"/>
    <property type="molecule type" value="Genomic_DNA"/>
</dbReference>
<gene>
    <name evidence="7" type="primary">rimI</name>
    <name evidence="7" type="ORF">ENW73_05365</name>
</gene>
<evidence type="ECO:0000313" key="7">
    <source>
        <dbReference type="EMBL" id="HHS52278.1"/>
    </source>
</evidence>
<dbReference type="InterPro" id="IPR016181">
    <property type="entry name" value="Acyl_CoA_acyltransferase"/>
</dbReference>
<dbReference type="Gene3D" id="3.40.630.30">
    <property type="match status" value="1"/>
</dbReference>
<organism evidence="7">
    <name type="scientific">candidate division WOR-3 bacterium</name>
    <dbReference type="NCBI Taxonomy" id="2052148"/>
    <lineage>
        <taxon>Bacteria</taxon>
        <taxon>Bacteria division WOR-3</taxon>
    </lineage>
</organism>
<reference evidence="7" key="1">
    <citation type="journal article" date="2020" name="mSystems">
        <title>Genome- and Community-Level Interaction Insights into Carbon Utilization and Element Cycling Functions of Hydrothermarchaeota in Hydrothermal Sediment.</title>
        <authorList>
            <person name="Zhou Z."/>
            <person name="Liu Y."/>
            <person name="Xu W."/>
            <person name="Pan J."/>
            <person name="Luo Z.H."/>
            <person name="Li M."/>
        </authorList>
    </citation>
    <scope>NUCLEOTIDE SEQUENCE [LARGE SCALE GENOMIC DNA]</scope>
    <source>
        <strain evidence="7">SpSt-876</strain>
    </source>
</reference>
<evidence type="ECO:0000256" key="5">
    <source>
        <dbReference type="RuleBase" id="RU363094"/>
    </source>
</evidence>
<dbReference type="AlphaFoldDB" id="A0A7C6EAK1"/>
<evidence type="ECO:0000256" key="4">
    <source>
        <dbReference type="ARBA" id="ARBA00023315"/>
    </source>
</evidence>
<name>A0A7C6EAK1_UNCW3</name>
<dbReference type="GO" id="GO:0008999">
    <property type="term" value="F:protein-N-terminal-alanine acetyltransferase activity"/>
    <property type="evidence" value="ECO:0007669"/>
    <property type="project" value="UniProtKB-EC"/>
</dbReference>
<accession>A0A7C6EAK1</accession>
<dbReference type="InterPro" id="IPR006464">
    <property type="entry name" value="AcTrfase_RimI/Ard1"/>
</dbReference>
<dbReference type="PROSITE" id="PS51186">
    <property type="entry name" value="GNAT"/>
    <property type="match status" value="1"/>
</dbReference>
<feature type="domain" description="N-acetyltransferase" evidence="6">
    <location>
        <begin position="1"/>
        <end position="144"/>
    </location>
</feature>
<evidence type="ECO:0000256" key="2">
    <source>
        <dbReference type="ARBA" id="ARBA00022490"/>
    </source>
</evidence>
<dbReference type="SUPFAM" id="SSF55729">
    <property type="entry name" value="Acyl-CoA N-acyltransferases (Nat)"/>
    <property type="match status" value="1"/>
</dbReference>
<dbReference type="EC" id="2.3.1.266" evidence="5"/>
<protein>
    <recommendedName>
        <fullName evidence="5">[Ribosomal protein bS18]-alanine N-acetyltransferase</fullName>
        <ecNumber evidence="5">2.3.1.266</ecNumber>
    </recommendedName>
</protein>
<sequence length="151" mass="17954">MKICRMQESDLEEVMKIERVSFKLPWKRSYFLYDMNRPNAYCLVAKEENRIIGYSVAWKIEDQIHLANIAVHPQERRKGVGSQLLKAILEIGKEVRCQKIFLEVRKSNIQAQNFYRKFGFVHTLTQKGYYHDGEDALLLEKKLFNTDKHRC</sequence>
<dbReference type="Pfam" id="PF00583">
    <property type="entry name" value="Acetyltransf_1"/>
    <property type="match status" value="1"/>
</dbReference>
<proteinExistence type="inferred from homology"/>
<dbReference type="PANTHER" id="PTHR43420:SF44">
    <property type="entry name" value="ACETYLTRANSFERASE YPEA"/>
    <property type="match status" value="1"/>
</dbReference>
<evidence type="ECO:0000256" key="3">
    <source>
        <dbReference type="ARBA" id="ARBA00022679"/>
    </source>
</evidence>
<dbReference type="NCBIfam" id="TIGR01575">
    <property type="entry name" value="rimI"/>
    <property type="match status" value="1"/>
</dbReference>
<dbReference type="GO" id="GO:0005737">
    <property type="term" value="C:cytoplasm"/>
    <property type="evidence" value="ECO:0007669"/>
    <property type="project" value="UniProtKB-SubCell"/>
</dbReference>
<dbReference type="PANTHER" id="PTHR43420">
    <property type="entry name" value="ACETYLTRANSFERASE"/>
    <property type="match status" value="1"/>
</dbReference>
<dbReference type="CDD" id="cd04301">
    <property type="entry name" value="NAT_SF"/>
    <property type="match status" value="1"/>
</dbReference>
<keyword evidence="4" id="KW-0012">Acyltransferase</keyword>
<dbReference type="InterPro" id="IPR050680">
    <property type="entry name" value="YpeA/RimI_acetyltransf"/>
</dbReference>
<comment type="function">
    <text evidence="5">Acetylates the N-terminal alanine of ribosomal protein bS18.</text>
</comment>
<evidence type="ECO:0000256" key="1">
    <source>
        <dbReference type="ARBA" id="ARBA00005395"/>
    </source>
</evidence>
<comment type="caution">
    <text evidence="7">The sequence shown here is derived from an EMBL/GenBank/DDBJ whole genome shotgun (WGS) entry which is preliminary data.</text>
</comment>
<dbReference type="InterPro" id="IPR000182">
    <property type="entry name" value="GNAT_dom"/>
</dbReference>
<keyword evidence="3 7" id="KW-0808">Transferase</keyword>
<comment type="catalytic activity">
    <reaction evidence="5">
        <text>N-terminal L-alanyl-[ribosomal protein bS18] + acetyl-CoA = N-terminal N(alpha)-acetyl-L-alanyl-[ribosomal protein bS18] + CoA + H(+)</text>
        <dbReference type="Rhea" id="RHEA:43756"/>
        <dbReference type="Rhea" id="RHEA-COMP:10676"/>
        <dbReference type="Rhea" id="RHEA-COMP:10677"/>
        <dbReference type="ChEBI" id="CHEBI:15378"/>
        <dbReference type="ChEBI" id="CHEBI:57287"/>
        <dbReference type="ChEBI" id="CHEBI:57288"/>
        <dbReference type="ChEBI" id="CHEBI:64718"/>
        <dbReference type="ChEBI" id="CHEBI:83683"/>
        <dbReference type="EC" id="2.3.1.266"/>
    </reaction>
</comment>
<comment type="subcellular location">
    <subcellularLocation>
        <location evidence="5">Cytoplasm</location>
    </subcellularLocation>
</comment>